<proteinExistence type="predicted"/>
<evidence type="ECO:0000313" key="1">
    <source>
        <dbReference type="EnsemblPlants" id="TuG1812G0200000944.01.T03"/>
    </source>
</evidence>
<reference evidence="2" key="1">
    <citation type="journal article" date="2013" name="Nature">
        <title>Draft genome of the wheat A-genome progenitor Triticum urartu.</title>
        <authorList>
            <person name="Ling H.Q."/>
            <person name="Zhao S."/>
            <person name="Liu D."/>
            <person name="Wang J."/>
            <person name="Sun H."/>
            <person name="Zhang C."/>
            <person name="Fan H."/>
            <person name="Li D."/>
            <person name="Dong L."/>
            <person name="Tao Y."/>
            <person name="Gao C."/>
            <person name="Wu H."/>
            <person name="Li Y."/>
            <person name="Cui Y."/>
            <person name="Guo X."/>
            <person name="Zheng S."/>
            <person name="Wang B."/>
            <person name="Yu K."/>
            <person name="Liang Q."/>
            <person name="Yang W."/>
            <person name="Lou X."/>
            <person name="Chen J."/>
            <person name="Feng M."/>
            <person name="Jian J."/>
            <person name="Zhang X."/>
            <person name="Luo G."/>
            <person name="Jiang Y."/>
            <person name="Liu J."/>
            <person name="Wang Z."/>
            <person name="Sha Y."/>
            <person name="Zhang B."/>
            <person name="Wu H."/>
            <person name="Tang D."/>
            <person name="Shen Q."/>
            <person name="Xue P."/>
            <person name="Zou S."/>
            <person name="Wang X."/>
            <person name="Liu X."/>
            <person name="Wang F."/>
            <person name="Yang Y."/>
            <person name="An X."/>
            <person name="Dong Z."/>
            <person name="Zhang K."/>
            <person name="Zhang X."/>
            <person name="Luo M.C."/>
            <person name="Dvorak J."/>
            <person name="Tong Y."/>
            <person name="Wang J."/>
            <person name="Yang H."/>
            <person name="Li Z."/>
            <person name="Wang D."/>
            <person name="Zhang A."/>
            <person name="Wang J."/>
        </authorList>
    </citation>
    <scope>NUCLEOTIDE SEQUENCE</scope>
    <source>
        <strain evidence="2">cv. G1812</strain>
    </source>
</reference>
<gene>
    <name evidence="1" type="primary">LOC125535547</name>
</gene>
<reference evidence="1" key="3">
    <citation type="submission" date="2022-06" db="UniProtKB">
        <authorList>
            <consortium name="EnsemblPlants"/>
        </authorList>
    </citation>
    <scope>IDENTIFICATION</scope>
</reference>
<dbReference type="Proteomes" id="UP000015106">
    <property type="component" value="Chromosome 2"/>
</dbReference>
<organism evidence="1 2">
    <name type="scientific">Triticum urartu</name>
    <name type="common">Red wild einkorn</name>
    <name type="synonym">Crithodium urartu</name>
    <dbReference type="NCBI Taxonomy" id="4572"/>
    <lineage>
        <taxon>Eukaryota</taxon>
        <taxon>Viridiplantae</taxon>
        <taxon>Streptophyta</taxon>
        <taxon>Embryophyta</taxon>
        <taxon>Tracheophyta</taxon>
        <taxon>Spermatophyta</taxon>
        <taxon>Magnoliopsida</taxon>
        <taxon>Liliopsida</taxon>
        <taxon>Poales</taxon>
        <taxon>Poaceae</taxon>
        <taxon>BOP clade</taxon>
        <taxon>Pooideae</taxon>
        <taxon>Triticodae</taxon>
        <taxon>Triticeae</taxon>
        <taxon>Triticinae</taxon>
        <taxon>Triticum</taxon>
    </lineage>
</organism>
<sequence>MTGCSGNGNGNSPASAMGHQTVTEKKFGGIAPKKPLISKVRYCVNVHYQAWLPTHSIAMDLFNHCRFIKIIIEEAVALVLLLFSETNT</sequence>
<reference evidence="1" key="2">
    <citation type="submission" date="2018-03" db="EMBL/GenBank/DDBJ databases">
        <title>The Triticum urartu genome reveals the dynamic nature of wheat genome evolution.</title>
        <authorList>
            <person name="Ling H."/>
            <person name="Ma B."/>
            <person name="Shi X."/>
            <person name="Liu H."/>
            <person name="Dong L."/>
            <person name="Sun H."/>
            <person name="Cao Y."/>
            <person name="Gao Q."/>
            <person name="Zheng S."/>
            <person name="Li Y."/>
            <person name="Yu Y."/>
            <person name="Du H."/>
            <person name="Qi M."/>
            <person name="Li Y."/>
            <person name="Yu H."/>
            <person name="Cui Y."/>
            <person name="Wang N."/>
            <person name="Chen C."/>
            <person name="Wu H."/>
            <person name="Zhao Y."/>
            <person name="Zhang J."/>
            <person name="Li Y."/>
            <person name="Zhou W."/>
            <person name="Zhang B."/>
            <person name="Hu W."/>
            <person name="Eijk M."/>
            <person name="Tang J."/>
            <person name="Witsenboer H."/>
            <person name="Zhao S."/>
            <person name="Li Z."/>
            <person name="Zhang A."/>
            <person name="Wang D."/>
            <person name="Liang C."/>
        </authorList>
    </citation>
    <scope>NUCLEOTIDE SEQUENCE [LARGE SCALE GENOMIC DNA]</scope>
    <source>
        <strain evidence="1">cv. G1812</strain>
    </source>
</reference>
<keyword evidence="2" id="KW-1185">Reference proteome</keyword>
<dbReference type="Gramene" id="TuG1812G0200000944.01.T03">
    <property type="protein sequence ID" value="TuG1812G0200000944.01.T03"/>
    <property type="gene ID" value="TuG1812G0200000944.01"/>
</dbReference>
<dbReference type="AlphaFoldDB" id="A0A8R7PA95"/>
<protein>
    <submittedName>
        <fullName evidence="1">Uncharacterized protein</fullName>
    </submittedName>
</protein>
<name>A0A8R7PA95_TRIUA</name>
<evidence type="ECO:0000313" key="2">
    <source>
        <dbReference type="Proteomes" id="UP000015106"/>
    </source>
</evidence>
<accession>A0A8R7PA95</accession>
<dbReference type="EnsemblPlants" id="TuG1812G0200000944.01.T03">
    <property type="protein sequence ID" value="TuG1812G0200000944.01.T03"/>
    <property type="gene ID" value="TuG1812G0200000944.01"/>
</dbReference>